<dbReference type="InterPro" id="IPR008042">
    <property type="entry name" value="Retrotrans_Pao"/>
</dbReference>
<dbReference type="Proteomes" id="UP001458880">
    <property type="component" value="Unassembled WGS sequence"/>
</dbReference>
<dbReference type="EMBL" id="JASPKY010000702">
    <property type="protein sequence ID" value="KAK9686472.1"/>
    <property type="molecule type" value="Genomic_DNA"/>
</dbReference>
<sequence>MQEIGKLKVDWDESLSLNMRKIWSCYIQESNELNDVKIPRNIISIKQPKHFELHGFCDASEKGYGACIYIRAINGFCDASEKGYGACIYIRAINIHGNISCNLLCAQSRIAPIKPVTIPRLELCGALLVAQLISKLTQYLWMNFRKIYCWTDLSIVLSWIPWPKAFKAFVANRIAEIQELTDTNDWHNINTKKKRNRKYMY</sequence>
<comment type="caution">
    <text evidence="1">The sequence shown here is derived from an EMBL/GenBank/DDBJ whole genome shotgun (WGS) entry which is preliminary data.</text>
</comment>
<gene>
    <name evidence="1" type="ORF">QE152_g37158</name>
</gene>
<keyword evidence="2" id="KW-1185">Reference proteome</keyword>
<dbReference type="PANTHER" id="PTHR47331">
    <property type="entry name" value="PHD-TYPE DOMAIN-CONTAINING PROTEIN"/>
    <property type="match status" value="1"/>
</dbReference>
<protein>
    <submittedName>
        <fullName evidence="1">Pao retrotransposon peptidase</fullName>
    </submittedName>
</protein>
<dbReference type="Pfam" id="PF05380">
    <property type="entry name" value="Peptidase_A17"/>
    <property type="match status" value="2"/>
</dbReference>
<dbReference type="AlphaFoldDB" id="A0AAW1IAQ7"/>
<name>A0AAW1IAQ7_POPJA</name>
<evidence type="ECO:0000313" key="1">
    <source>
        <dbReference type="EMBL" id="KAK9686472.1"/>
    </source>
</evidence>
<dbReference type="PANTHER" id="PTHR47331:SF1">
    <property type="entry name" value="GAG-LIKE PROTEIN"/>
    <property type="match status" value="1"/>
</dbReference>
<accession>A0AAW1IAQ7</accession>
<organism evidence="1 2">
    <name type="scientific">Popillia japonica</name>
    <name type="common">Japanese beetle</name>
    <dbReference type="NCBI Taxonomy" id="7064"/>
    <lineage>
        <taxon>Eukaryota</taxon>
        <taxon>Metazoa</taxon>
        <taxon>Ecdysozoa</taxon>
        <taxon>Arthropoda</taxon>
        <taxon>Hexapoda</taxon>
        <taxon>Insecta</taxon>
        <taxon>Pterygota</taxon>
        <taxon>Neoptera</taxon>
        <taxon>Endopterygota</taxon>
        <taxon>Coleoptera</taxon>
        <taxon>Polyphaga</taxon>
        <taxon>Scarabaeiformia</taxon>
        <taxon>Scarabaeidae</taxon>
        <taxon>Rutelinae</taxon>
        <taxon>Popillia</taxon>
    </lineage>
</organism>
<evidence type="ECO:0000313" key="2">
    <source>
        <dbReference type="Proteomes" id="UP001458880"/>
    </source>
</evidence>
<reference evidence="1 2" key="1">
    <citation type="journal article" date="2024" name="BMC Genomics">
        <title>De novo assembly and annotation of Popillia japonica's genome with initial clues to its potential as an invasive pest.</title>
        <authorList>
            <person name="Cucini C."/>
            <person name="Boschi S."/>
            <person name="Funari R."/>
            <person name="Cardaioli E."/>
            <person name="Iannotti N."/>
            <person name="Marturano G."/>
            <person name="Paoli F."/>
            <person name="Bruttini M."/>
            <person name="Carapelli A."/>
            <person name="Frati F."/>
            <person name="Nardi F."/>
        </authorList>
    </citation>
    <scope>NUCLEOTIDE SEQUENCE [LARGE SCALE GENOMIC DNA]</scope>
    <source>
        <strain evidence="1">DMR45628</strain>
    </source>
</reference>
<proteinExistence type="predicted"/>